<evidence type="ECO:0000259" key="2">
    <source>
        <dbReference type="Pfam" id="PF00931"/>
    </source>
</evidence>
<dbReference type="InterPro" id="IPR050905">
    <property type="entry name" value="Plant_NBS-LRR"/>
</dbReference>
<evidence type="ECO:0000313" key="4">
    <source>
        <dbReference type="EMBL" id="OQU80278.1"/>
    </source>
</evidence>
<sequence>MGVEVEATTVQGAVREIICYLEDTGHPNQVIYFDGWHGLGASAVLASIAEEPPLSLRSRFDLIIHIDCFKWKNRRQLQRTIAQKLNLPQQVMSIFERQDEDDDFGGVDEGSRGEIREVRREIHRALQGKSYFVVFHNRTDTMVDFYDFGIPPAPAEYPWSNIVGTVLWTFRGRLRSITSSMEQEATPYRYVYEKIERQFRYLYSSKYSNSILLDEAAEIIGYTKNKVDFATSEILHVFGIFCPFVHGYFIDFNWATHASNYWVCDGIIQRQQQVEAWNIATALREEIRLEDYSWYDFQRLVTLHPRWKVLSSPSAYTDYLDQTTTSFFCSDRRGDEHQRASLPDKMFQRADNLHVLKLCHCTFNFSLPPFLCCKNLRFLGLDSCKDQPQRVEEINQQEDEEEHDYCRQTTEFFQSLWVLDISCTDWELSLSPNTQEKTATSIREINIKRGRIWHKSHAWTWRHLHNIHKLRVIEPTCPWETGNMDELSDMVKLELLDLTGNSTIQVLPSLSGAIGLKTLVLDGCVGMEHVGPQSFPPCLETFSFDAGEGQGHDKEAKISRISMAGCVRLVKFRLGGYLPNLEELDLSSTSLKALDLKDELVQAPCLQQVILLGCQQLRASLLVLGDPKINVRLRLSHPRKDNDGRETMAPHGTGLLSEFPQHKSPVLRTHHHTYSDINFDIDYEGSRAIQFEPVDLHLEIGEGISNINVVTEQGIRSIIRFMNRVKPLLLQDNSSITTVIPQGMISITEELEQINWSSLKWCHVERCPKLDSAFTTNYDTVLKGRAVSIEDDKAFAKLRAINLRTCPRLTFVLPLSWFYSLSSLETLCIVLCGDLRQVFPVEATFLNELFALCHLGGVLEFPKLKNIRLHNLPKLHQICEAKMYTPKHETIWVRGCWSLNRPVVDCEKDWWNKLVWDGKKAHHHPSLFRPHHSKYYKKTLLRSSVLR</sequence>
<reference evidence="4 5" key="1">
    <citation type="journal article" date="2009" name="Nature">
        <title>The Sorghum bicolor genome and the diversification of grasses.</title>
        <authorList>
            <person name="Paterson A.H."/>
            <person name="Bowers J.E."/>
            <person name="Bruggmann R."/>
            <person name="Dubchak I."/>
            <person name="Grimwood J."/>
            <person name="Gundlach H."/>
            <person name="Haberer G."/>
            <person name="Hellsten U."/>
            <person name="Mitros T."/>
            <person name="Poliakov A."/>
            <person name="Schmutz J."/>
            <person name="Spannagl M."/>
            <person name="Tang H."/>
            <person name="Wang X."/>
            <person name="Wicker T."/>
            <person name="Bharti A.K."/>
            <person name="Chapman J."/>
            <person name="Feltus F.A."/>
            <person name="Gowik U."/>
            <person name="Grigoriev I.V."/>
            <person name="Lyons E."/>
            <person name="Maher C.A."/>
            <person name="Martis M."/>
            <person name="Narechania A."/>
            <person name="Otillar R.P."/>
            <person name="Penning B.W."/>
            <person name="Salamov A.A."/>
            <person name="Wang Y."/>
            <person name="Zhang L."/>
            <person name="Carpita N.C."/>
            <person name="Freeling M."/>
            <person name="Gingle A.R."/>
            <person name="Hash C.T."/>
            <person name="Keller B."/>
            <person name="Klein P."/>
            <person name="Kresovich S."/>
            <person name="McCann M.C."/>
            <person name="Ming R."/>
            <person name="Peterson D.G."/>
            <person name="Mehboob-ur-Rahman"/>
            <person name="Ware D."/>
            <person name="Westhoff P."/>
            <person name="Mayer K.F."/>
            <person name="Messing J."/>
            <person name="Rokhsar D.S."/>
        </authorList>
    </citation>
    <scope>NUCLEOTIDE SEQUENCE [LARGE SCALE GENOMIC DNA]</scope>
    <source>
        <strain evidence="5">cv. BTx623</strain>
    </source>
</reference>
<dbReference type="PANTHER" id="PTHR33463">
    <property type="entry name" value="NB-ARC DOMAIN-CONTAINING PROTEIN-RELATED"/>
    <property type="match status" value="1"/>
</dbReference>
<dbReference type="InParanoid" id="A0A1Z5R955"/>
<feature type="domain" description="NB-ARC" evidence="2">
    <location>
        <begin position="13"/>
        <end position="136"/>
    </location>
</feature>
<dbReference type="OMA" id="RIATSHC"/>
<dbReference type="EMBL" id="CM000766">
    <property type="protein sequence ID" value="OQU80278.1"/>
    <property type="molecule type" value="Genomic_DNA"/>
</dbReference>
<organism evidence="4 5">
    <name type="scientific">Sorghum bicolor</name>
    <name type="common">Sorghum</name>
    <name type="synonym">Sorghum vulgare</name>
    <dbReference type="NCBI Taxonomy" id="4558"/>
    <lineage>
        <taxon>Eukaryota</taxon>
        <taxon>Viridiplantae</taxon>
        <taxon>Streptophyta</taxon>
        <taxon>Embryophyta</taxon>
        <taxon>Tracheophyta</taxon>
        <taxon>Spermatophyta</taxon>
        <taxon>Magnoliopsida</taxon>
        <taxon>Liliopsida</taxon>
        <taxon>Poales</taxon>
        <taxon>Poaceae</taxon>
        <taxon>PACMAD clade</taxon>
        <taxon>Panicoideae</taxon>
        <taxon>Andropogonodae</taxon>
        <taxon>Andropogoneae</taxon>
        <taxon>Sorghinae</taxon>
        <taxon>Sorghum</taxon>
    </lineage>
</organism>
<dbReference type="AlphaFoldDB" id="A0A1Z5R955"/>
<evidence type="ECO:0000313" key="5">
    <source>
        <dbReference type="Proteomes" id="UP000000768"/>
    </source>
</evidence>
<feature type="domain" description="Disease resistance protein At4g27190-like leucine-rich repeats" evidence="3">
    <location>
        <begin position="791"/>
        <end position="900"/>
    </location>
</feature>
<dbReference type="GO" id="GO:0043531">
    <property type="term" value="F:ADP binding"/>
    <property type="evidence" value="ECO:0007669"/>
    <property type="project" value="InterPro"/>
</dbReference>
<comment type="similarity">
    <text evidence="1">Belongs to the disease resistance NB-LRR family.</text>
</comment>
<reference evidence="5" key="2">
    <citation type="journal article" date="2018" name="Plant J.">
        <title>The Sorghum bicolor reference genome: improved assembly, gene annotations, a transcriptome atlas, and signatures of genome organization.</title>
        <authorList>
            <person name="McCormick R.F."/>
            <person name="Truong S.K."/>
            <person name="Sreedasyam A."/>
            <person name="Jenkins J."/>
            <person name="Shu S."/>
            <person name="Sims D."/>
            <person name="Kennedy M."/>
            <person name="Amirebrahimi M."/>
            <person name="Weers B.D."/>
            <person name="McKinley B."/>
            <person name="Mattison A."/>
            <person name="Morishige D.T."/>
            <person name="Grimwood J."/>
            <person name="Schmutz J."/>
            <person name="Mullet J.E."/>
        </authorList>
    </citation>
    <scope>NUCLEOTIDE SEQUENCE [LARGE SCALE GENOMIC DNA]</scope>
    <source>
        <strain evidence="5">cv. BTx623</strain>
    </source>
</reference>
<dbReference type="Pfam" id="PF00931">
    <property type="entry name" value="NB-ARC"/>
    <property type="match status" value="1"/>
</dbReference>
<dbReference type="SUPFAM" id="SSF52058">
    <property type="entry name" value="L domain-like"/>
    <property type="match status" value="1"/>
</dbReference>
<keyword evidence="5" id="KW-1185">Reference proteome</keyword>
<dbReference type="InterPro" id="IPR032675">
    <property type="entry name" value="LRR_dom_sf"/>
</dbReference>
<proteinExistence type="inferred from homology"/>
<dbReference type="InterPro" id="IPR002182">
    <property type="entry name" value="NB-ARC"/>
</dbReference>
<dbReference type="Gene3D" id="3.80.10.10">
    <property type="entry name" value="Ribonuclease Inhibitor"/>
    <property type="match status" value="2"/>
</dbReference>
<protein>
    <submittedName>
        <fullName evidence="4">Uncharacterized protein</fullName>
    </submittedName>
</protein>
<dbReference type="eggNOG" id="ENOG502SYYC">
    <property type="taxonomic scope" value="Eukaryota"/>
</dbReference>
<name>A0A1Z5R955_SORBI</name>
<dbReference type="PANTHER" id="PTHR33463:SF188">
    <property type="entry name" value="NB-ARC DOMAIN-CONTAINING PROTEIN"/>
    <property type="match status" value="1"/>
</dbReference>
<evidence type="ECO:0000256" key="1">
    <source>
        <dbReference type="ARBA" id="ARBA00008894"/>
    </source>
</evidence>
<evidence type="ECO:0000259" key="3">
    <source>
        <dbReference type="Pfam" id="PF23247"/>
    </source>
</evidence>
<accession>A0A1Z5R955</accession>
<dbReference type="Gramene" id="OQU80278">
    <property type="protein sequence ID" value="OQU80278"/>
    <property type="gene ID" value="SORBI_3007G104000"/>
</dbReference>
<dbReference type="Proteomes" id="UP000000768">
    <property type="component" value="Chromosome 7"/>
</dbReference>
<gene>
    <name evidence="4" type="ORF">SORBI_3007G104000</name>
</gene>
<dbReference type="InterPro" id="IPR057135">
    <property type="entry name" value="At4g27190-like_LRR"/>
</dbReference>
<dbReference type="Pfam" id="PF23247">
    <property type="entry name" value="LRR_RPS2"/>
    <property type="match status" value="1"/>
</dbReference>